<evidence type="ECO:0000313" key="9">
    <source>
        <dbReference type="Proteomes" id="UP001318040"/>
    </source>
</evidence>
<organism evidence="9 10">
    <name type="scientific">Petromyzon marinus</name>
    <name type="common">Sea lamprey</name>
    <dbReference type="NCBI Taxonomy" id="7757"/>
    <lineage>
        <taxon>Eukaryota</taxon>
        <taxon>Metazoa</taxon>
        <taxon>Chordata</taxon>
        <taxon>Craniata</taxon>
        <taxon>Vertebrata</taxon>
        <taxon>Cyclostomata</taxon>
        <taxon>Hyperoartia</taxon>
        <taxon>Petromyzontiformes</taxon>
        <taxon>Petromyzontidae</taxon>
        <taxon>Petromyzon</taxon>
    </lineage>
</organism>
<evidence type="ECO:0000256" key="2">
    <source>
        <dbReference type="ARBA" id="ARBA00004496"/>
    </source>
</evidence>
<keyword evidence="3" id="KW-0963">Cytoplasm</keyword>
<feature type="region of interest" description="Disordered" evidence="8">
    <location>
        <begin position="165"/>
        <end position="217"/>
    </location>
</feature>
<dbReference type="PANTHER" id="PTHR15352:SF2">
    <property type="entry name" value="INOSITOL 1,4,5-TRIPHOSPHATE RECEPTOR ASSOCIATED 1"/>
    <property type="match status" value="1"/>
</dbReference>
<dbReference type="GO" id="GO:0019934">
    <property type="term" value="P:cGMP-mediated signaling"/>
    <property type="evidence" value="ECO:0007669"/>
    <property type="project" value="TreeGrafter"/>
</dbReference>
<keyword evidence="5" id="KW-1133">Transmembrane helix</keyword>
<feature type="compositionally biased region" description="Low complexity" evidence="8">
    <location>
        <begin position="310"/>
        <end position="321"/>
    </location>
</feature>
<dbReference type="AlphaFoldDB" id="A0AAJ7WZG6"/>
<feature type="compositionally biased region" description="Low complexity" evidence="8">
    <location>
        <begin position="270"/>
        <end position="288"/>
    </location>
</feature>
<dbReference type="Proteomes" id="UP001318040">
    <property type="component" value="Chromosome 24"/>
</dbReference>
<keyword evidence="9" id="KW-1185">Reference proteome</keyword>
<feature type="region of interest" description="Disordered" evidence="8">
    <location>
        <begin position="620"/>
        <end position="650"/>
    </location>
</feature>
<dbReference type="RefSeq" id="XP_032815736.1">
    <property type="nucleotide sequence ID" value="XM_032959845.1"/>
</dbReference>
<comment type="subcellular location">
    <subcellularLocation>
        <location evidence="2">Cytoplasm</location>
    </subcellularLocation>
    <subcellularLocation>
        <location evidence="1">Membrane</location>
        <topology evidence="1">Single-pass membrane protein</topology>
    </subcellularLocation>
</comment>
<evidence type="ECO:0000256" key="5">
    <source>
        <dbReference type="ARBA" id="ARBA00022989"/>
    </source>
</evidence>
<feature type="region of interest" description="Disordered" evidence="8">
    <location>
        <begin position="20"/>
        <end position="42"/>
    </location>
</feature>
<evidence type="ECO:0000256" key="7">
    <source>
        <dbReference type="ARBA" id="ARBA00023136"/>
    </source>
</evidence>
<protein>
    <submittedName>
        <fullName evidence="10">Protein MRVI1-like</fullName>
    </submittedName>
</protein>
<feature type="region of interest" description="Disordered" evidence="8">
    <location>
        <begin position="466"/>
        <end position="587"/>
    </location>
</feature>
<dbReference type="Pfam" id="PF05781">
    <property type="entry name" value="MRVI1"/>
    <property type="match status" value="1"/>
</dbReference>
<evidence type="ECO:0000313" key="10">
    <source>
        <dbReference type="RefSeq" id="XP_032815736.1"/>
    </source>
</evidence>
<feature type="compositionally biased region" description="Gly residues" evidence="8">
    <location>
        <begin position="505"/>
        <end position="515"/>
    </location>
</feature>
<keyword evidence="4" id="KW-0812">Transmembrane</keyword>
<feature type="compositionally biased region" description="Polar residues" evidence="8">
    <location>
        <begin position="377"/>
        <end position="388"/>
    </location>
</feature>
<dbReference type="GO" id="GO:0005737">
    <property type="term" value="C:cytoplasm"/>
    <property type="evidence" value="ECO:0007669"/>
    <property type="project" value="UniProtKB-SubCell"/>
</dbReference>
<sequence>MSFTQSATWYKIGGVGNDNGWTHRRRRALPGHEGSPSSSISSLIAERSLRTHRQAATTAAAASSSVAAAAAKKAEGGAGWEVATDKSSLSIQLQKSQPDVVLSLQSRCVVPGRVEGFAAGCAHHSCCPLELRDCSGLASHVGPRPWDTPLIDALTLELLQTHPQLRPSHPRLHPRRPPSPWGRHATTPWPYQHVGTQTEHREGHHAPKSRRVSAATQTSEVMDKPCYCLHPGLWLPPSPSSGAIGVSHSSGLDRIDGAEGAACAARSRLPPGTATPSSPSDASDASPGIDTSGKVQIMPHSFNHRRSIRLSRSSTSSSITSVDEDGRVLDLLRDELPEPLLAEEEHRRNLQLLEDASRASQRFLARPGRRSRHSLSEAASSPGLSPRSTPFPLPSCGTSLAGTPPALPPPLPARVPPLCAPAPCLDSTADAGASAEGGIKKGPKPLVETGGDKEGNVAHATATVQPSLAADKLPGPGPSVQPRGPGEDAAPQTAARMGGPARGSADGGGGGGGPGSVAAGSARETAAQGAKQLTADPSAPGNLKPPSSPRQHKPLLKSNSVTFKFPESSASSPNGDSQATNGLNDGPLLSIKQHKLIKLREGKKQNWCRTVGDQKMPELAEAAERKSDTEDDNEGEVVEASKDAQKPPAKPVVSDKLLHSLQLHRSQASRPSLSEQEVETAFVRLSLAFRNDMFSLEKRLRLEERARNLAEENVSREIDAVSSTVQTFAPLCQDSQTRDTYQQLQQNLQVLRKATMRASSCSEKLGAVNQEGRLCRAMEVMVQHVENLKRLYAREHAELEDVRKLLQHNSRSMHSGSGDSSDEGMARGNRSMSIIGSLGKPTARRRVSVSVIPKFFNFPSGGGNQLASSSGAQPILEARINEVKNQEASIIAPEKIIPAFLAPKETSQPSGRMLVGLTRAALKESPPLIPQGAQGVKIVGARPLNPLAQEKVEEETFVRS</sequence>
<evidence type="ECO:0000256" key="3">
    <source>
        <dbReference type="ARBA" id="ARBA00022490"/>
    </source>
</evidence>
<evidence type="ECO:0000256" key="6">
    <source>
        <dbReference type="ARBA" id="ARBA00023054"/>
    </source>
</evidence>
<evidence type="ECO:0000256" key="8">
    <source>
        <dbReference type="SAM" id="MobiDB-lite"/>
    </source>
</evidence>
<feature type="compositionally biased region" description="Polar residues" evidence="8">
    <location>
        <begin position="557"/>
        <end position="583"/>
    </location>
</feature>
<evidence type="ECO:0000256" key="1">
    <source>
        <dbReference type="ARBA" id="ARBA00004167"/>
    </source>
</evidence>
<name>A0AAJ7WZG6_PETMA</name>
<dbReference type="GO" id="GO:0016020">
    <property type="term" value="C:membrane"/>
    <property type="evidence" value="ECO:0007669"/>
    <property type="project" value="UniProtKB-SubCell"/>
</dbReference>
<reference evidence="10" key="1">
    <citation type="submission" date="2025-08" db="UniProtKB">
        <authorList>
            <consortium name="RefSeq"/>
        </authorList>
    </citation>
    <scope>IDENTIFICATION</scope>
    <source>
        <tissue evidence="10">Sperm</tissue>
    </source>
</reference>
<dbReference type="PANTHER" id="PTHR15352">
    <property type="entry name" value="LYMPHOID-RESTRICTED MEMBRANE PROTEIN, JAW1"/>
    <property type="match status" value="1"/>
</dbReference>
<feature type="region of interest" description="Disordered" evidence="8">
    <location>
        <begin position="361"/>
        <end position="409"/>
    </location>
</feature>
<keyword evidence="7" id="KW-0472">Membrane</keyword>
<accession>A0AAJ7WZG6</accession>
<gene>
    <name evidence="10" type="primary">LOC116945510</name>
</gene>
<keyword evidence="6" id="KW-0175">Coiled coil</keyword>
<dbReference type="KEGG" id="pmrn:116945510"/>
<feature type="region of interest" description="Disordered" evidence="8">
    <location>
        <begin position="428"/>
        <end position="454"/>
    </location>
</feature>
<evidence type="ECO:0000256" key="4">
    <source>
        <dbReference type="ARBA" id="ARBA00022692"/>
    </source>
</evidence>
<dbReference type="InterPro" id="IPR008677">
    <property type="entry name" value="MRVI1"/>
</dbReference>
<feature type="region of interest" description="Disordered" evidence="8">
    <location>
        <begin position="808"/>
        <end position="828"/>
    </location>
</feature>
<proteinExistence type="predicted"/>
<feature type="compositionally biased region" description="Low complexity" evidence="8">
    <location>
        <begin position="31"/>
        <end position="42"/>
    </location>
</feature>
<feature type="region of interest" description="Disordered" evidence="8">
    <location>
        <begin position="261"/>
        <end position="321"/>
    </location>
</feature>